<evidence type="ECO:0008006" key="7">
    <source>
        <dbReference type="Google" id="ProtNLM"/>
    </source>
</evidence>
<dbReference type="EMBL" id="MUGX01000013">
    <property type="protein sequence ID" value="OXA87113.1"/>
    <property type="molecule type" value="Genomic_DNA"/>
</dbReference>
<dbReference type="Proteomes" id="UP000032061">
    <property type="component" value="Unassembled WGS sequence"/>
</dbReference>
<gene>
    <name evidence="4" type="ORF">B0A73_12430</name>
    <name evidence="3" type="ORF">IW18_14180</name>
</gene>
<organism evidence="3 5">
    <name type="scientific">Flavobacterium hibernum</name>
    <dbReference type="NCBI Taxonomy" id="37752"/>
    <lineage>
        <taxon>Bacteria</taxon>
        <taxon>Pseudomonadati</taxon>
        <taxon>Bacteroidota</taxon>
        <taxon>Flavobacteriia</taxon>
        <taxon>Flavobacteriales</taxon>
        <taxon>Flavobacteriaceae</taxon>
        <taxon>Flavobacterium</taxon>
    </lineage>
</organism>
<reference evidence="3 5" key="1">
    <citation type="submission" date="2015-01" db="EMBL/GenBank/DDBJ databases">
        <title>Genome of Flavobacterium hibernum DSM 12611.</title>
        <authorList>
            <person name="Stropko S.J."/>
            <person name="Pipes S.E."/>
            <person name="Newman J.D."/>
        </authorList>
    </citation>
    <scope>NUCLEOTIDE SEQUENCE [LARGE SCALE GENOMIC DNA]</scope>
    <source>
        <strain evidence="3 5">DSM 12611</strain>
    </source>
</reference>
<keyword evidence="2" id="KW-0732">Signal</keyword>
<proteinExistence type="predicted"/>
<evidence type="ECO:0000256" key="2">
    <source>
        <dbReference type="SAM" id="SignalP"/>
    </source>
</evidence>
<evidence type="ECO:0000313" key="3">
    <source>
        <dbReference type="EMBL" id="KIO52267.1"/>
    </source>
</evidence>
<protein>
    <recommendedName>
        <fullName evidence="7">Signal peptidase</fullName>
    </recommendedName>
</protein>
<keyword evidence="1" id="KW-1133">Transmembrane helix</keyword>
<evidence type="ECO:0000313" key="4">
    <source>
        <dbReference type="EMBL" id="OXA87113.1"/>
    </source>
</evidence>
<keyword evidence="6" id="KW-1185">Reference proteome</keyword>
<evidence type="ECO:0000313" key="5">
    <source>
        <dbReference type="Proteomes" id="UP000032061"/>
    </source>
</evidence>
<dbReference type="EMBL" id="JPRK01000011">
    <property type="protein sequence ID" value="KIO52267.1"/>
    <property type="molecule type" value="Genomic_DNA"/>
</dbReference>
<feature type="chain" id="PRO_5002210006" description="Signal peptidase" evidence="2">
    <location>
        <begin position="24"/>
        <end position="82"/>
    </location>
</feature>
<dbReference type="Proteomes" id="UP000198302">
    <property type="component" value="Unassembled WGS sequence"/>
</dbReference>
<feature type="transmembrane region" description="Helical" evidence="1">
    <location>
        <begin position="56"/>
        <end position="73"/>
    </location>
</feature>
<sequence length="82" mass="9034">MKRLNTAFFMFCLALISFTSVFAQETPHPNAPTVTTDDDEPVIMDPPDETLPIDNHIVFLVASAVVLGGVVIYRNKIKKASI</sequence>
<dbReference type="RefSeq" id="WP_041518534.1">
    <property type="nucleotide sequence ID" value="NZ_JPRK01000011.1"/>
</dbReference>
<evidence type="ECO:0000313" key="6">
    <source>
        <dbReference type="Proteomes" id="UP000198302"/>
    </source>
</evidence>
<name>A0A0D0F2E6_9FLAO</name>
<feature type="signal peptide" evidence="2">
    <location>
        <begin position="1"/>
        <end position="23"/>
    </location>
</feature>
<accession>A0A0D0F2E6</accession>
<reference evidence="4 6" key="2">
    <citation type="submission" date="2016-11" db="EMBL/GenBank/DDBJ databases">
        <title>Whole genomes of Flavobacteriaceae.</title>
        <authorList>
            <person name="Stine C."/>
            <person name="Li C."/>
            <person name="Tadesse D."/>
        </authorList>
    </citation>
    <scope>NUCLEOTIDE SEQUENCE [LARGE SCALE GENOMIC DNA]</scope>
    <source>
        <strain evidence="4 6">ATCC 51468</strain>
    </source>
</reference>
<evidence type="ECO:0000256" key="1">
    <source>
        <dbReference type="SAM" id="Phobius"/>
    </source>
</evidence>
<dbReference type="AlphaFoldDB" id="A0A0D0F2E6"/>
<keyword evidence="1" id="KW-0812">Transmembrane</keyword>
<keyword evidence="1" id="KW-0472">Membrane</keyword>
<comment type="caution">
    <text evidence="3">The sequence shown here is derived from an EMBL/GenBank/DDBJ whole genome shotgun (WGS) entry which is preliminary data.</text>
</comment>